<dbReference type="AlphaFoldDB" id="A0AAW9QX31"/>
<organism evidence="1 2">
    <name type="scientific">Pannus brasiliensis CCIBt3594</name>
    <dbReference type="NCBI Taxonomy" id="1427578"/>
    <lineage>
        <taxon>Bacteria</taxon>
        <taxon>Bacillati</taxon>
        <taxon>Cyanobacteriota</taxon>
        <taxon>Cyanophyceae</taxon>
        <taxon>Oscillatoriophycideae</taxon>
        <taxon>Chroococcales</taxon>
        <taxon>Microcystaceae</taxon>
        <taxon>Pannus</taxon>
    </lineage>
</organism>
<dbReference type="Pfam" id="PF11209">
    <property type="entry name" value="LmeA"/>
    <property type="match status" value="1"/>
</dbReference>
<dbReference type="Proteomes" id="UP001328733">
    <property type="component" value="Unassembled WGS sequence"/>
</dbReference>
<dbReference type="InterPro" id="IPR021373">
    <property type="entry name" value="DUF2993"/>
</dbReference>
<sequence length="247" mass="27831">MSQDRDLSAVALSKIAEVGIAGQLDEVEDLNVEVNTDPLHILQGQVESLSIEGTGLVMKEELRVEKMELQTGAIAVNPFKIPFGQLELTDSTSATTRVVLTEEDINRAFRSDYIQKKLLDLPEISLEGKPIRLEHRQIEFRFLDGNKIFLAAEILWTETGEKRAIALTAIPRIGEDRQKIRLDDVEHGEETELSPEITAELLQQARHLLDLSNFELMEGMQLFLDEIRIDRGTMTLVCDARVQPISL</sequence>
<gene>
    <name evidence="1" type="ORF">V0288_16945</name>
</gene>
<protein>
    <submittedName>
        <fullName evidence="1">DUF2993 domain-containing protein</fullName>
    </submittedName>
</protein>
<proteinExistence type="predicted"/>
<keyword evidence="2" id="KW-1185">Reference proteome</keyword>
<accession>A0AAW9QX31</accession>
<evidence type="ECO:0000313" key="1">
    <source>
        <dbReference type="EMBL" id="MEG3438817.1"/>
    </source>
</evidence>
<comment type="caution">
    <text evidence="1">The sequence shown here is derived from an EMBL/GenBank/DDBJ whole genome shotgun (WGS) entry which is preliminary data.</text>
</comment>
<evidence type="ECO:0000313" key="2">
    <source>
        <dbReference type="Proteomes" id="UP001328733"/>
    </source>
</evidence>
<reference evidence="1 2" key="1">
    <citation type="submission" date="2024-01" db="EMBL/GenBank/DDBJ databases">
        <title>Genomic insights into the taxonomy and metabolism of the cyanobacterium Pannus brasiliensis CCIBt3594.</title>
        <authorList>
            <person name="Machado M."/>
            <person name="Botero N.B."/>
            <person name="Andreote A.P.D."/>
            <person name="Feitosa A.M.T."/>
            <person name="Popin R."/>
            <person name="Sivonen K."/>
            <person name="Fiore M.F."/>
        </authorList>
    </citation>
    <scope>NUCLEOTIDE SEQUENCE [LARGE SCALE GENOMIC DNA]</scope>
    <source>
        <strain evidence="1 2">CCIBt3594</strain>
    </source>
</reference>
<dbReference type="EMBL" id="JBAFSM010000035">
    <property type="protein sequence ID" value="MEG3438817.1"/>
    <property type="molecule type" value="Genomic_DNA"/>
</dbReference>
<name>A0AAW9QX31_9CHRO</name>
<dbReference type="RefSeq" id="WP_332866299.1">
    <property type="nucleotide sequence ID" value="NZ_JBAFSM010000035.1"/>
</dbReference>